<evidence type="ECO:0000313" key="8">
    <source>
        <dbReference type="EMBL" id="KAK2581451.1"/>
    </source>
</evidence>
<organism evidence="8 9">
    <name type="scientific">Odynerus spinipes</name>
    <dbReference type="NCBI Taxonomy" id="1348599"/>
    <lineage>
        <taxon>Eukaryota</taxon>
        <taxon>Metazoa</taxon>
        <taxon>Ecdysozoa</taxon>
        <taxon>Arthropoda</taxon>
        <taxon>Hexapoda</taxon>
        <taxon>Insecta</taxon>
        <taxon>Pterygota</taxon>
        <taxon>Neoptera</taxon>
        <taxon>Endopterygota</taxon>
        <taxon>Hymenoptera</taxon>
        <taxon>Apocrita</taxon>
        <taxon>Aculeata</taxon>
        <taxon>Vespoidea</taxon>
        <taxon>Vespidae</taxon>
        <taxon>Eumeninae</taxon>
        <taxon>Odynerus</taxon>
    </lineage>
</organism>
<dbReference type="Gene3D" id="3.40.50.1000">
    <property type="entry name" value="HAD superfamily/HAD-like"/>
    <property type="match status" value="1"/>
</dbReference>
<proteinExistence type="inferred from homology"/>
<sequence length="586" mass="68082">MQKYSTREKYYFYNSLSILLKAIENERTMIDLRNEASILGTVGHVDAFMNVVMKDCTFTDPRGDRFNFDMFFVQARNIRFVHIPPKSTERVIPCVSSEARMCVFKFSDYDCIGFDLDNTLLKYNITNVVHLEYKILANYLVREKGYSGTYLLKPLEEKDLDFMQKGLFLDCDKGNILRISPDGRIQRACHGSKLLSIDEIKEVYPDQRWHVIDVFCNDMLATWNGPLSMKMRALLDYFDIPCSLIFARAVDTLDEENGRSLNVYNIWPDMLSGLIWMFDTKQFKLDQGEFFPAIKKNPDKYIRKCSPETISWIQELKKNKITFLITGSYIDYVDLIASYALGENWKSLFDIVICYAKKPGFFIQGQSFLTIMNNEESDIVSGNDLKRGGIYCRGNWKELLEFFSRISHKDNPHCVYIGDNLIQDIYVPNALANCDTVALTEEQMSESMIHRCLSHPDNKILNSTIWGSYFCLKDTAFNVDSIWGYIIKNYSKISIPDVNLIATKAVSESFTCFNKNKEDYTGYYPAVPLTIKDQLQQLYHSRNIKTDTKRTFKDKRTQLRQQEEMSVVQKILQNKKAMESNDNNDE</sequence>
<dbReference type="AlphaFoldDB" id="A0AAD9RLS8"/>
<evidence type="ECO:0000256" key="1">
    <source>
        <dbReference type="ARBA" id="ARBA00009589"/>
    </source>
</evidence>
<dbReference type="FunFam" id="3.40.50.1000:FF:000086">
    <property type="entry name" value="LD24878p"/>
    <property type="match status" value="1"/>
</dbReference>
<gene>
    <name evidence="8" type="ORF">KPH14_005123</name>
</gene>
<dbReference type="EMBL" id="JAIFRP010000039">
    <property type="protein sequence ID" value="KAK2581451.1"/>
    <property type="molecule type" value="Genomic_DNA"/>
</dbReference>
<evidence type="ECO:0000256" key="6">
    <source>
        <dbReference type="ARBA" id="ARBA00069357"/>
    </source>
</evidence>
<evidence type="ECO:0000256" key="3">
    <source>
        <dbReference type="ARBA" id="ARBA00022801"/>
    </source>
</evidence>
<comment type="caution">
    <text evidence="8">The sequence shown here is derived from an EMBL/GenBank/DDBJ whole genome shotgun (WGS) entry which is preliminary data.</text>
</comment>
<dbReference type="InterPro" id="IPR023214">
    <property type="entry name" value="HAD_sf"/>
</dbReference>
<accession>A0AAD9RLS8</accession>
<reference evidence="8" key="1">
    <citation type="submission" date="2021-08" db="EMBL/GenBank/DDBJ databases">
        <authorList>
            <person name="Misof B."/>
            <person name="Oliver O."/>
            <person name="Podsiadlowski L."/>
            <person name="Donath A."/>
            <person name="Peters R."/>
            <person name="Mayer C."/>
            <person name="Rust J."/>
            <person name="Gunkel S."/>
            <person name="Lesny P."/>
            <person name="Martin S."/>
            <person name="Oeyen J.P."/>
            <person name="Petersen M."/>
            <person name="Panagiotis P."/>
            <person name="Wilbrandt J."/>
            <person name="Tanja T."/>
        </authorList>
    </citation>
    <scope>NUCLEOTIDE SEQUENCE</scope>
    <source>
        <strain evidence="8">GBR_01_08_01A</strain>
        <tissue evidence="8">Thorax + abdomen</tissue>
    </source>
</reference>
<feature type="domain" description="Sm" evidence="7">
    <location>
        <begin position="18"/>
        <end position="83"/>
    </location>
</feature>
<name>A0AAD9RLS8_9HYME</name>
<keyword evidence="2" id="KW-0479">Metal-binding</keyword>
<evidence type="ECO:0000256" key="2">
    <source>
        <dbReference type="ARBA" id="ARBA00022723"/>
    </source>
</evidence>
<keyword evidence="9" id="KW-1185">Reference proteome</keyword>
<dbReference type="Proteomes" id="UP001258017">
    <property type="component" value="Unassembled WGS sequence"/>
</dbReference>
<dbReference type="SMART" id="SM00651">
    <property type="entry name" value="Sm"/>
    <property type="match status" value="1"/>
</dbReference>
<comment type="similarity">
    <text evidence="1">Belongs to the 5'(3')-deoxyribonucleotidase family.</text>
</comment>
<dbReference type="GO" id="GO:0046872">
    <property type="term" value="F:metal ion binding"/>
    <property type="evidence" value="ECO:0007669"/>
    <property type="project" value="UniProtKB-KW"/>
</dbReference>
<dbReference type="Gene3D" id="2.30.30.100">
    <property type="match status" value="1"/>
</dbReference>
<dbReference type="InterPro" id="IPR001163">
    <property type="entry name" value="Sm_dom_euk/arc"/>
</dbReference>
<dbReference type="Pfam" id="PF05761">
    <property type="entry name" value="5_nucleotid"/>
    <property type="match status" value="1"/>
</dbReference>
<protein>
    <recommendedName>
        <fullName evidence="6">5'-nucleotidase domain-containing protein 1</fullName>
    </recommendedName>
</protein>
<keyword evidence="3" id="KW-0378">Hydrolase</keyword>
<reference evidence="8" key="2">
    <citation type="journal article" date="2023" name="Commun. Biol.">
        <title>Intrasexual cuticular hydrocarbon dimorphism in a wasp sheds light on hydrocarbon biosynthesis genes in Hymenoptera.</title>
        <authorList>
            <person name="Moris V.C."/>
            <person name="Podsiadlowski L."/>
            <person name="Martin S."/>
            <person name="Oeyen J.P."/>
            <person name="Donath A."/>
            <person name="Petersen M."/>
            <person name="Wilbrandt J."/>
            <person name="Misof B."/>
            <person name="Liedtke D."/>
            <person name="Thamm M."/>
            <person name="Scheiner R."/>
            <person name="Schmitt T."/>
            <person name="Niehuis O."/>
        </authorList>
    </citation>
    <scope>NUCLEOTIDE SEQUENCE</scope>
    <source>
        <strain evidence="8">GBR_01_08_01A</strain>
    </source>
</reference>
<keyword evidence="5" id="KW-0007">Acetylation</keyword>
<dbReference type="SUPFAM" id="SSF50182">
    <property type="entry name" value="Sm-like ribonucleoproteins"/>
    <property type="match status" value="1"/>
</dbReference>
<dbReference type="InterPro" id="IPR036412">
    <property type="entry name" value="HAD-like_sf"/>
</dbReference>
<dbReference type="InterPro" id="IPR010920">
    <property type="entry name" value="LSM_dom_sf"/>
</dbReference>
<dbReference type="InterPro" id="IPR008380">
    <property type="entry name" value="HAD-SF_hydro_IG_5-nucl"/>
</dbReference>
<evidence type="ECO:0000259" key="7">
    <source>
        <dbReference type="SMART" id="SM00651"/>
    </source>
</evidence>
<dbReference type="PANTHER" id="PTHR12103:SF38">
    <property type="entry name" value="5'-NUCLEOTIDASE DOMAIN-CONTAINING PROTEIN 1"/>
    <property type="match status" value="1"/>
</dbReference>
<evidence type="ECO:0000256" key="4">
    <source>
        <dbReference type="ARBA" id="ARBA00022842"/>
    </source>
</evidence>
<dbReference type="Pfam" id="PF01423">
    <property type="entry name" value="LSM"/>
    <property type="match status" value="1"/>
</dbReference>
<dbReference type="PANTHER" id="PTHR12103">
    <property type="entry name" value="5'-NUCLEOTIDASE DOMAIN-CONTAINING"/>
    <property type="match status" value="1"/>
</dbReference>
<dbReference type="GO" id="GO:0008253">
    <property type="term" value="F:5'-nucleotidase activity"/>
    <property type="evidence" value="ECO:0007669"/>
    <property type="project" value="TreeGrafter"/>
</dbReference>
<evidence type="ECO:0000313" key="9">
    <source>
        <dbReference type="Proteomes" id="UP001258017"/>
    </source>
</evidence>
<dbReference type="CDD" id="cd01733">
    <property type="entry name" value="LSm10"/>
    <property type="match status" value="1"/>
</dbReference>
<evidence type="ECO:0000256" key="5">
    <source>
        <dbReference type="ARBA" id="ARBA00022990"/>
    </source>
</evidence>
<dbReference type="SUPFAM" id="SSF56784">
    <property type="entry name" value="HAD-like"/>
    <property type="match status" value="1"/>
</dbReference>
<keyword evidence="4" id="KW-0460">Magnesium</keyword>